<evidence type="ECO:0000313" key="1">
    <source>
        <dbReference type="EMBL" id="KUJ09625.1"/>
    </source>
</evidence>
<reference evidence="1 2" key="1">
    <citation type="submission" date="2015-10" db="EMBL/GenBank/DDBJ databases">
        <title>Full genome of DAOMC 229536 Phialocephala scopiformis, a fungal endophyte of spruce producing the potent anti-insectan compound rugulosin.</title>
        <authorList>
            <consortium name="DOE Joint Genome Institute"/>
            <person name="Walker A.K."/>
            <person name="Frasz S.L."/>
            <person name="Seifert K.A."/>
            <person name="Miller J.D."/>
            <person name="Mondo S.J."/>
            <person name="Labutti K."/>
            <person name="Lipzen A."/>
            <person name="Dockter R."/>
            <person name="Kennedy M."/>
            <person name="Grigoriev I.V."/>
            <person name="Spatafora J.W."/>
        </authorList>
    </citation>
    <scope>NUCLEOTIDE SEQUENCE [LARGE SCALE GENOMIC DNA]</scope>
    <source>
        <strain evidence="1 2">CBS 120377</strain>
    </source>
</reference>
<evidence type="ECO:0000313" key="2">
    <source>
        <dbReference type="Proteomes" id="UP000070700"/>
    </source>
</evidence>
<dbReference type="KEGG" id="psco:LY89DRAFT_787913"/>
<protein>
    <submittedName>
        <fullName evidence="1">Uncharacterized protein</fullName>
    </submittedName>
</protein>
<organism evidence="1 2">
    <name type="scientific">Mollisia scopiformis</name>
    <name type="common">Conifer needle endophyte fungus</name>
    <name type="synonym">Phialocephala scopiformis</name>
    <dbReference type="NCBI Taxonomy" id="149040"/>
    <lineage>
        <taxon>Eukaryota</taxon>
        <taxon>Fungi</taxon>
        <taxon>Dikarya</taxon>
        <taxon>Ascomycota</taxon>
        <taxon>Pezizomycotina</taxon>
        <taxon>Leotiomycetes</taxon>
        <taxon>Helotiales</taxon>
        <taxon>Mollisiaceae</taxon>
        <taxon>Mollisia</taxon>
    </lineage>
</organism>
<sequence>MVGQARQAAQAAQIQRIYYDTRGDLLPPNKRQEYTQNLTDLAKKYTHPLGKTGAADHRILFNTGKSGITPISSPPPCLIETDQQKLSRNQLKAYQKTRFRGFTTAELKELNALEPLDFETHKNELTNIDIHPAFRRKRWLTEKDLPKHLGVPPILGGLDGLWEVTNPVVWAVVKPCLQMASMMLMNEYEYGWLDALFRGRLEKFAKDKGKQLLRLHPRTGLEMRTDSAADEIQKFFERKISKKIDLRIDSGYSVMTGMPIVTNPLSGVTYERPLDPGIHVSLSLEMFEPLLRTDLTDAERLGNTWNVAKTLVHEMAHATWRALKRYKPPYAEPYFDDQALSELGFSFINDICGGEPARMLRRPYWSGGPGVPQLGIWSNYWFNSTNAGYTTSAGAPPQNKPVEPDEIDPFYTRDDWVVPTSWHCNMFLNNWWNVGVVKFSREFTHMGPLQHGYRKIDKRAIEAGNIEPRKIRVGEGDGTGLLYSEGPGDRIVISDKLSIANRKAIYAEQKRMVEAGKILFALTKNPGYVGAPNDNTDNGERPPRIQYQCRRWDEIVAYLFANRGPKELALDTMTLLSEPQFYRYIRGRGGINLTGLEFREFLAVANERGILFVWEAHPGRGLVIRRKEGWPPAQDYPLEEIDQPSDEAVELDTLLSDEGTAGVPAKAAIPAKPAENGAPAVPSVPATPAVKAVLGTQGKIFRDFGVNRDVDVKIFWEFLYKEDPTTWDIPLDRLIEVVDESINLGSMYITHGPEGIVRFIYDVPDHVWEAATPFAKTRVADMKKRAGL</sequence>
<dbReference type="RefSeq" id="XP_018063980.1">
    <property type="nucleotide sequence ID" value="XM_018223117.1"/>
</dbReference>
<keyword evidence="2" id="KW-1185">Reference proteome</keyword>
<name>A0A132BB36_MOLSC</name>
<accession>A0A132BB36</accession>
<dbReference type="Proteomes" id="UP000070700">
    <property type="component" value="Unassembled WGS sequence"/>
</dbReference>
<dbReference type="InParanoid" id="A0A132BB36"/>
<gene>
    <name evidence="1" type="ORF">LY89DRAFT_787913</name>
</gene>
<dbReference type="OrthoDB" id="10254945at2759"/>
<dbReference type="STRING" id="149040.A0A132BB36"/>
<dbReference type="EMBL" id="KQ947431">
    <property type="protein sequence ID" value="KUJ09625.1"/>
    <property type="molecule type" value="Genomic_DNA"/>
</dbReference>
<dbReference type="GeneID" id="28832843"/>
<proteinExistence type="predicted"/>
<dbReference type="AlphaFoldDB" id="A0A132BB36"/>